<comment type="caution">
    <text evidence="1">The sequence shown here is derived from an EMBL/GenBank/DDBJ whole genome shotgun (WGS) entry which is preliminary data.</text>
</comment>
<accession>A0A5R9GUY6</accession>
<evidence type="ECO:0000313" key="1">
    <source>
        <dbReference type="EMBL" id="TLS68639.1"/>
    </source>
</evidence>
<dbReference type="EMBL" id="VBRY01000002">
    <property type="protein sequence ID" value="TLS68639.1"/>
    <property type="molecule type" value="Genomic_DNA"/>
</dbReference>
<reference evidence="1 2" key="1">
    <citation type="journal article" date="2019" name="Appl. Environ. Microbiol.">
        <title>Environmental Evidence and Genomic Insight of Iron-oxidizing Bacteria Preference Towards More Corrosion Resistant Stainless Steel at Higher Salinities.</title>
        <authorList>
            <person name="Garrison C.E."/>
            <person name="Price K.A."/>
            <person name="Field E.K."/>
        </authorList>
    </citation>
    <scope>NUCLEOTIDE SEQUENCE [LARGE SCALE GENOMIC DNA]</scope>
    <source>
        <strain evidence="1 2">P3</strain>
    </source>
</reference>
<keyword evidence="2" id="KW-1185">Reference proteome</keyword>
<name>A0A5R9GUY6_9PROT</name>
<protein>
    <submittedName>
        <fullName evidence="1">Uncharacterized protein</fullName>
    </submittedName>
</protein>
<dbReference type="AlphaFoldDB" id="A0A5R9GUY6"/>
<proteinExistence type="predicted"/>
<dbReference type="RefSeq" id="WP_138238258.1">
    <property type="nucleotide sequence ID" value="NZ_VBRY01000002.1"/>
</dbReference>
<dbReference type="Proteomes" id="UP000306585">
    <property type="component" value="Unassembled WGS sequence"/>
</dbReference>
<organism evidence="1 2">
    <name type="scientific">Mariprofundus erugo</name>
    <dbReference type="NCBI Taxonomy" id="2528639"/>
    <lineage>
        <taxon>Bacteria</taxon>
        <taxon>Pseudomonadati</taxon>
        <taxon>Pseudomonadota</taxon>
        <taxon>Candidatius Mariprofundia</taxon>
        <taxon>Mariprofundales</taxon>
        <taxon>Mariprofundaceae</taxon>
        <taxon>Mariprofundus</taxon>
    </lineage>
</organism>
<gene>
    <name evidence="1" type="ORF">FEF65_02735</name>
</gene>
<sequence>MPATAQLAALAVNMTNDPTMLVASLAECGIANAEQALLRCVLDVPSYEPSMVSAGDGFYPPEPEEIFVAALTVVFGGIS</sequence>
<evidence type="ECO:0000313" key="2">
    <source>
        <dbReference type="Proteomes" id="UP000306585"/>
    </source>
</evidence>